<evidence type="ECO:0000313" key="2">
    <source>
        <dbReference type="EMBL" id="NNU17589.1"/>
    </source>
</evidence>
<keyword evidence="3" id="KW-1185">Reference proteome</keyword>
<feature type="transmembrane region" description="Helical" evidence="1">
    <location>
        <begin position="67"/>
        <end position="86"/>
    </location>
</feature>
<comment type="caution">
    <text evidence="2">The sequence shown here is derived from an EMBL/GenBank/DDBJ whole genome shotgun (WGS) entry which is preliminary data.</text>
</comment>
<dbReference type="EMBL" id="JABFCX010000003">
    <property type="protein sequence ID" value="NNU17589.1"/>
    <property type="molecule type" value="Genomic_DNA"/>
</dbReference>
<keyword evidence="1" id="KW-1133">Transmembrane helix</keyword>
<protein>
    <submittedName>
        <fullName evidence="2">DUF983 domain-containing protein</fullName>
    </submittedName>
</protein>
<evidence type="ECO:0000313" key="3">
    <source>
        <dbReference type="Proteomes" id="UP000536835"/>
    </source>
</evidence>
<dbReference type="Proteomes" id="UP000536835">
    <property type="component" value="Unassembled WGS sequence"/>
</dbReference>
<dbReference type="Pfam" id="PF06170">
    <property type="entry name" value="DUF983"/>
    <property type="match status" value="1"/>
</dbReference>
<dbReference type="AlphaFoldDB" id="A0A7Y3W6C5"/>
<dbReference type="InterPro" id="IPR009325">
    <property type="entry name" value="DUF983"/>
</dbReference>
<evidence type="ECO:0000256" key="1">
    <source>
        <dbReference type="SAM" id="Phobius"/>
    </source>
</evidence>
<gene>
    <name evidence="2" type="ORF">HK107_14755</name>
</gene>
<keyword evidence="1" id="KW-0472">Membrane</keyword>
<sequence>MGGRCPRCGQGKLFSGYLTVAKTCGSCGLDLEFADSGDGPAFFVMSIVGFLAVVVVVILLAGFEMPAGAALLIGFAFTIGATLLILRPAKGLLIGLQYKNKAAEGRLS</sequence>
<proteinExistence type="predicted"/>
<name>A0A7Y3W6C5_9PROT</name>
<organism evidence="2 3">
    <name type="scientific">Parvularcula mediterranea</name>
    <dbReference type="NCBI Taxonomy" id="2732508"/>
    <lineage>
        <taxon>Bacteria</taxon>
        <taxon>Pseudomonadati</taxon>
        <taxon>Pseudomonadota</taxon>
        <taxon>Alphaproteobacteria</taxon>
        <taxon>Parvularculales</taxon>
        <taxon>Parvularculaceae</taxon>
        <taxon>Parvularcula</taxon>
    </lineage>
</organism>
<reference evidence="2 3" key="1">
    <citation type="submission" date="2020-05" db="EMBL/GenBank/DDBJ databases">
        <title>Parvularcula mediterraneae sp. nov., isolated from polypropylene straw from shallow seawater of the seashore of Laganas in Zakynthos island, Greece.</title>
        <authorList>
            <person name="Szabo I."/>
            <person name="Al-Omari J."/>
            <person name="Rado J."/>
            <person name="Szerdahelyi G.S."/>
        </authorList>
    </citation>
    <scope>NUCLEOTIDE SEQUENCE [LARGE SCALE GENOMIC DNA]</scope>
    <source>
        <strain evidence="2 3">ZS-1/3</strain>
    </source>
</reference>
<accession>A0A7Y3W6C5</accession>
<dbReference type="RefSeq" id="WP_173201549.1">
    <property type="nucleotide sequence ID" value="NZ_JABFCX010000003.1"/>
</dbReference>
<keyword evidence="1" id="KW-0812">Transmembrane</keyword>
<feature type="transmembrane region" description="Helical" evidence="1">
    <location>
        <begin position="41"/>
        <end position="61"/>
    </location>
</feature>